<feature type="transmembrane region" description="Helical" evidence="9">
    <location>
        <begin position="142"/>
        <end position="164"/>
    </location>
</feature>
<dbReference type="EC" id="3.4.23.36" evidence="9"/>
<feature type="transmembrane region" description="Helical" evidence="9">
    <location>
        <begin position="12"/>
        <end position="31"/>
    </location>
</feature>
<dbReference type="PANTHER" id="PTHR33695:SF1">
    <property type="entry name" value="LIPOPROTEIN SIGNAL PEPTIDASE"/>
    <property type="match status" value="1"/>
</dbReference>
<keyword evidence="2 9" id="KW-1003">Cell membrane</keyword>
<proteinExistence type="inferred from homology"/>
<name>B0VG87_CLOAI</name>
<dbReference type="STRING" id="459349.CLOAM0407"/>
<dbReference type="GO" id="GO:0005886">
    <property type="term" value="C:plasma membrane"/>
    <property type="evidence" value="ECO:0007669"/>
    <property type="project" value="UniProtKB-SubCell"/>
</dbReference>
<comment type="similarity">
    <text evidence="1 9 11">Belongs to the peptidase A8 family.</text>
</comment>
<sequence>MKQPRTQLKTAPAYFIMLLILVLDQLTKTLVRVNMEMYERIPLLQNLFGDTFILIRVQNSGAAFSFGFGSDLVNRIIFICVTVLVVGIIIYLLHYAQHKIQVIAFGLILGGALGNLIDRVLFGPVTDFFSMDFPDFIMERFPVFNIADSSIFIGVVLMIIDMLFIKDKPSPLPETGEHIEISEINKEL</sequence>
<dbReference type="NCBIfam" id="TIGR00077">
    <property type="entry name" value="lspA"/>
    <property type="match status" value="1"/>
</dbReference>
<reference evidence="12 13" key="1">
    <citation type="journal article" date="2008" name="J. Bacteriol.">
        <title>'Candidatus Cloacamonas acidaminovorans': genome sequence reconstruction provides a first glimpse of a new bacterial division.</title>
        <authorList>
            <person name="Pelletier E."/>
            <person name="Kreimeyer A."/>
            <person name="Bocs S."/>
            <person name="Rouy Z."/>
            <person name="Gyapay G."/>
            <person name="Chouari R."/>
            <person name="Riviere D."/>
            <person name="Ganesan A."/>
            <person name="Daegelen P."/>
            <person name="Sghir A."/>
            <person name="Cohen G.N."/>
            <person name="Medigue C."/>
            <person name="Weissenbach J."/>
            <person name="Le Paslier D."/>
        </authorList>
    </citation>
    <scope>NUCLEOTIDE SEQUENCE [LARGE SCALE GENOMIC DNA]</scope>
    <source>
        <strain evidence="13">Evry</strain>
    </source>
</reference>
<evidence type="ECO:0000313" key="12">
    <source>
        <dbReference type="EMBL" id="CAO80310.1"/>
    </source>
</evidence>
<dbReference type="Pfam" id="PF01252">
    <property type="entry name" value="Peptidase_A8"/>
    <property type="match status" value="1"/>
</dbReference>
<keyword evidence="8 9" id="KW-0472">Membrane</keyword>
<evidence type="ECO:0000256" key="3">
    <source>
        <dbReference type="ARBA" id="ARBA00022670"/>
    </source>
</evidence>
<keyword evidence="7 9" id="KW-1133">Transmembrane helix</keyword>
<evidence type="ECO:0000256" key="2">
    <source>
        <dbReference type="ARBA" id="ARBA00022475"/>
    </source>
</evidence>
<evidence type="ECO:0000256" key="9">
    <source>
        <dbReference type="HAMAP-Rule" id="MF_00161"/>
    </source>
</evidence>
<evidence type="ECO:0000256" key="4">
    <source>
        <dbReference type="ARBA" id="ARBA00022692"/>
    </source>
</evidence>
<dbReference type="EMBL" id="CU466930">
    <property type="protein sequence ID" value="CAO80310.1"/>
    <property type="molecule type" value="Genomic_DNA"/>
</dbReference>
<dbReference type="Proteomes" id="UP000002019">
    <property type="component" value="Chromosome"/>
</dbReference>
<feature type="active site" evidence="9">
    <location>
        <position position="148"/>
    </location>
</feature>
<comment type="catalytic activity">
    <reaction evidence="9 10">
        <text>Release of signal peptides from bacterial membrane prolipoproteins. Hydrolyzes -Xaa-Yaa-Zaa-|-(S,diacylglyceryl)Cys-, in which Xaa is hydrophobic (preferably Leu), and Yaa (Ala or Ser) and Zaa (Gly or Ala) have small, neutral side chains.</text>
        <dbReference type="EC" id="3.4.23.36"/>
    </reaction>
</comment>
<evidence type="ECO:0000313" key="13">
    <source>
        <dbReference type="Proteomes" id="UP000002019"/>
    </source>
</evidence>
<evidence type="ECO:0000256" key="1">
    <source>
        <dbReference type="ARBA" id="ARBA00006139"/>
    </source>
</evidence>
<dbReference type="PANTHER" id="PTHR33695">
    <property type="entry name" value="LIPOPROTEIN SIGNAL PEPTIDASE"/>
    <property type="match status" value="1"/>
</dbReference>
<evidence type="ECO:0000256" key="8">
    <source>
        <dbReference type="ARBA" id="ARBA00023136"/>
    </source>
</evidence>
<dbReference type="HOGENOM" id="CLU_083252_3_1_0"/>
<evidence type="ECO:0000256" key="10">
    <source>
        <dbReference type="RuleBase" id="RU000594"/>
    </source>
</evidence>
<gene>
    <name evidence="9" type="primary">lspA</name>
    <name evidence="12" type="ordered locus">CLOAM0407</name>
</gene>
<dbReference type="UniPathway" id="UPA00665"/>
<comment type="function">
    <text evidence="9 10">This protein specifically catalyzes the removal of signal peptides from prolipoproteins.</text>
</comment>
<keyword evidence="4 9" id="KW-0812">Transmembrane</keyword>
<dbReference type="KEGG" id="caci:CLOAM0407"/>
<evidence type="ECO:0000256" key="7">
    <source>
        <dbReference type="ARBA" id="ARBA00022989"/>
    </source>
</evidence>
<keyword evidence="5 9" id="KW-0064">Aspartyl protease</keyword>
<dbReference type="HAMAP" id="MF_00161">
    <property type="entry name" value="LspA"/>
    <property type="match status" value="1"/>
</dbReference>
<dbReference type="GO" id="GO:0006508">
    <property type="term" value="P:proteolysis"/>
    <property type="evidence" value="ECO:0007669"/>
    <property type="project" value="UniProtKB-KW"/>
</dbReference>
<comment type="subcellular location">
    <subcellularLocation>
        <location evidence="9">Cell membrane</location>
        <topology evidence="9">Multi-pass membrane protein</topology>
    </subcellularLocation>
</comment>
<feature type="transmembrane region" description="Helical" evidence="9">
    <location>
        <begin position="72"/>
        <end position="93"/>
    </location>
</feature>
<dbReference type="GO" id="GO:0004190">
    <property type="term" value="F:aspartic-type endopeptidase activity"/>
    <property type="evidence" value="ECO:0007669"/>
    <property type="project" value="UniProtKB-UniRule"/>
</dbReference>
<dbReference type="RefSeq" id="WP_015424171.1">
    <property type="nucleotide sequence ID" value="NC_020449.1"/>
</dbReference>
<evidence type="ECO:0000256" key="5">
    <source>
        <dbReference type="ARBA" id="ARBA00022750"/>
    </source>
</evidence>
<evidence type="ECO:0000256" key="6">
    <source>
        <dbReference type="ARBA" id="ARBA00022801"/>
    </source>
</evidence>
<comment type="pathway">
    <text evidence="9">Protein modification; lipoprotein biosynthesis (signal peptide cleavage).</text>
</comment>
<feature type="transmembrane region" description="Helical" evidence="9">
    <location>
        <begin position="100"/>
        <end position="122"/>
    </location>
</feature>
<dbReference type="PRINTS" id="PR00781">
    <property type="entry name" value="LIPOSIGPTASE"/>
</dbReference>
<keyword evidence="3 9" id="KW-0645">Protease</keyword>
<keyword evidence="6 9" id="KW-0378">Hydrolase</keyword>
<protein>
    <recommendedName>
        <fullName evidence="9">Lipoprotein signal peptidase</fullName>
        <ecNumber evidence="9">3.4.23.36</ecNumber>
    </recommendedName>
    <alternativeName>
        <fullName evidence="9">Prolipoprotein signal peptidase</fullName>
    </alternativeName>
    <alternativeName>
        <fullName evidence="9">Signal peptidase II</fullName>
        <shortName evidence="9">SPase II</shortName>
    </alternativeName>
</protein>
<feature type="active site" evidence="9">
    <location>
        <position position="127"/>
    </location>
</feature>
<organism evidence="12 13">
    <name type="scientific">Cloacimonas acidaminovorans (strain Evry)</name>
    <dbReference type="NCBI Taxonomy" id="459349"/>
    <lineage>
        <taxon>Bacteria</taxon>
        <taxon>Pseudomonadati</taxon>
        <taxon>Candidatus Cloacimonadota</taxon>
        <taxon>Candidatus Cloacimonadia</taxon>
        <taxon>Candidatus Cloacimonadales</taxon>
        <taxon>Candidatus Cloacimonadaceae</taxon>
        <taxon>Candidatus Cloacimonas</taxon>
    </lineage>
</organism>
<evidence type="ECO:0000256" key="11">
    <source>
        <dbReference type="RuleBase" id="RU004181"/>
    </source>
</evidence>
<dbReference type="PROSITE" id="PS00855">
    <property type="entry name" value="SPASE_II"/>
    <property type="match status" value="1"/>
</dbReference>
<accession>B0VG87</accession>
<dbReference type="eggNOG" id="COG0597">
    <property type="taxonomic scope" value="Bacteria"/>
</dbReference>
<dbReference type="InterPro" id="IPR001872">
    <property type="entry name" value="Peptidase_A8"/>
</dbReference>
<keyword evidence="13" id="KW-1185">Reference proteome</keyword>
<dbReference type="AlphaFoldDB" id="B0VG87"/>
<dbReference type="OrthoDB" id="9810259at2"/>